<gene>
    <name evidence="5" type="ORF">BKA15_001502</name>
</gene>
<name>A0A7Y9I4L2_9ACTN</name>
<dbReference type="PROSITE" id="PS00894">
    <property type="entry name" value="HTH_DEOR_1"/>
    <property type="match status" value="1"/>
</dbReference>
<dbReference type="AlphaFoldDB" id="A0A7Y9I4L2"/>
<dbReference type="InterPro" id="IPR018356">
    <property type="entry name" value="Tscrpt_reg_HTH_DeoR_CS"/>
</dbReference>
<proteinExistence type="predicted"/>
<keyword evidence="2 5" id="KW-0238">DNA-binding</keyword>
<dbReference type="PROSITE" id="PS51000">
    <property type="entry name" value="HTH_DEOR_2"/>
    <property type="match status" value="1"/>
</dbReference>
<dbReference type="PANTHER" id="PTHR34580">
    <property type="match status" value="1"/>
</dbReference>
<dbReference type="PROSITE" id="PS52050">
    <property type="entry name" value="WYL"/>
    <property type="match status" value="1"/>
</dbReference>
<evidence type="ECO:0000259" key="4">
    <source>
        <dbReference type="PROSITE" id="PS51000"/>
    </source>
</evidence>
<dbReference type="SUPFAM" id="SSF46785">
    <property type="entry name" value="Winged helix' DNA-binding domain"/>
    <property type="match status" value="1"/>
</dbReference>
<protein>
    <submittedName>
        <fullName evidence="5">Putative DNA-binding transcriptional regulator YafY</fullName>
    </submittedName>
</protein>
<evidence type="ECO:0000313" key="6">
    <source>
        <dbReference type="Proteomes" id="UP000569914"/>
    </source>
</evidence>
<keyword evidence="1" id="KW-0805">Transcription regulation</keyword>
<dbReference type="InterPro" id="IPR057727">
    <property type="entry name" value="WCX_dom"/>
</dbReference>
<evidence type="ECO:0000256" key="1">
    <source>
        <dbReference type="ARBA" id="ARBA00023015"/>
    </source>
</evidence>
<accession>A0A7Y9I4L2</accession>
<dbReference type="Proteomes" id="UP000569914">
    <property type="component" value="Unassembled WGS sequence"/>
</dbReference>
<feature type="domain" description="HTH deoR-type" evidence="4">
    <location>
        <begin position="2"/>
        <end position="58"/>
    </location>
</feature>
<dbReference type="RefSeq" id="WP_179749445.1">
    <property type="nucleotide sequence ID" value="NZ_JACCBU010000001.1"/>
</dbReference>
<dbReference type="InterPro" id="IPR013196">
    <property type="entry name" value="HTH_11"/>
</dbReference>
<dbReference type="Pfam" id="PF08279">
    <property type="entry name" value="HTH_11"/>
    <property type="match status" value="1"/>
</dbReference>
<reference evidence="5 6" key="1">
    <citation type="submission" date="2020-07" db="EMBL/GenBank/DDBJ databases">
        <title>Sequencing the genomes of 1000 actinobacteria strains.</title>
        <authorList>
            <person name="Klenk H.-P."/>
        </authorList>
    </citation>
    <scope>NUCLEOTIDE SEQUENCE [LARGE SCALE GENOMIC DNA]</scope>
    <source>
        <strain evidence="5 6">DSM 22083</strain>
    </source>
</reference>
<dbReference type="GO" id="GO:0003700">
    <property type="term" value="F:DNA-binding transcription factor activity"/>
    <property type="evidence" value="ECO:0007669"/>
    <property type="project" value="InterPro"/>
</dbReference>
<dbReference type="InterPro" id="IPR026881">
    <property type="entry name" value="WYL_dom"/>
</dbReference>
<keyword evidence="6" id="KW-1185">Reference proteome</keyword>
<dbReference type="InterPro" id="IPR036390">
    <property type="entry name" value="WH_DNA-bd_sf"/>
</dbReference>
<evidence type="ECO:0000256" key="2">
    <source>
        <dbReference type="ARBA" id="ARBA00023125"/>
    </source>
</evidence>
<dbReference type="SMART" id="SM00420">
    <property type="entry name" value="HTH_DEOR"/>
    <property type="match status" value="1"/>
</dbReference>
<organism evidence="5 6">
    <name type="scientific">Microlunatus parietis</name>
    <dbReference type="NCBI Taxonomy" id="682979"/>
    <lineage>
        <taxon>Bacteria</taxon>
        <taxon>Bacillati</taxon>
        <taxon>Actinomycetota</taxon>
        <taxon>Actinomycetes</taxon>
        <taxon>Propionibacteriales</taxon>
        <taxon>Propionibacteriaceae</taxon>
        <taxon>Microlunatus</taxon>
    </lineage>
</organism>
<dbReference type="PANTHER" id="PTHR34580:SF1">
    <property type="entry name" value="PROTEIN PAFC"/>
    <property type="match status" value="1"/>
</dbReference>
<sequence>MRADRLLRIVFRLQGRGVVSAPTLARELEVSSRTIRRDMEALSSAGIPVYSVRGGTGGWALVQDYRTNLTGLSTAEALAMIVGHPRGLLSDLGLDDPGDELIMKLLAAIAPAAREQAEHARQRIHLDPDRYWEPTAGDPPPLLPGLLAAIWADKIIEVRYGSGRRVTRIEPYGLVRKGTRWYFVGRGGDLVRTYRVSRLHELITTEETFVRPGDFDLAAHWREARQAYAKRFGSFRIRLRLRGEALDRAGWAYARSKIIGEPDPEGWVDAEFDTEDWDGAVALVGALGGSEVVVVAPDELRDRVAAGARRFLELNP</sequence>
<comment type="caution">
    <text evidence="5">The sequence shown here is derived from an EMBL/GenBank/DDBJ whole genome shotgun (WGS) entry which is preliminary data.</text>
</comment>
<evidence type="ECO:0000313" key="5">
    <source>
        <dbReference type="EMBL" id="NYE70173.1"/>
    </source>
</evidence>
<keyword evidence="3" id="KW-0804">Transcription</keyword>
<dbReference type="Pfam" id="PF25583">
    <property type="entry name" value="WCX"/>
    <property type="match status" value="1"/>
</dbReference>
<dbReference type="InterPro" id="IPR051534">
    <property type="entry name" value="CBASS_pafABC_assoc_protein"/>
</dbReference>
<dbReference type="InterPro" id="IPR001034">
    <property type="entry name" value="DeoR_HTH"/>
</dbReference>
<dbReference type="Gene3D" id="1.10.10.10">
    <property type="entry name" value="Winged helix-like DNA-binding domain superfamily/Winged helix DNA-binding domain"/>
    <property type="match status" value="1"/>
</dbReference>
<dbReference type="InterPro" id="IPR036388">
    <property type="entry name" value="WH-like_DNA-bd_sf"/>
</dbReference>
<dbReference type="Pfam" id="PF13280">
    <property type="entry name" value="WYL"/>
    <property type="match status" value="1"/>
</dbReference>
<evidence type="ECO:0000256" key="3">
    <source>
        <dbReference type="ARBA" id="ARBA00023163"/>
    </source>
</evidence>
<dbReference type="EMBL" id="JACCBU010000001">
    <property type="protein sequence ID" value="NYE70173.1"/>
    <property type="molecule type" value="Genomic_DNA"/>
</dbReference>
<dbReference type="GO" id="GO:0003677">
    <property type="term" value="F:DNA binding"/>
    <property type="evidence" value="ECO:0007669"/>
    <property type="project" value="UniProtKB-KW"/>
</dbReference>